<sequence length="150" mass="16412">MAASLRILAKGKLSTMQPALKAIITRTCPVLLSRGLSVTSTRLSTGGIPTDAEQATGLEKKEYDALVAGIDDPFNMKPYEGPPGTKDKPLEVLSMFDERIIGCICEPEATSIVWNKLHLNEVTRCECGHFFVLRRGNPIKIEMDHGPGHH</sequence>
<feature type="binding site" evidence="3">
    <location>
        <position position="103"/>
    </location>
    <ligand>
        <name>Zn(2+)</name>
        <dbReference type="ChEBI" id="CHEBI:29105"/>
    </ligand>
</feature>
<proteinExistence type="predicted"/>
<keyword evidence="2 3" id="KW-0862">Zinc</keyword>
<dbReference type="CDD" id="cd00924">
    <property type="entry name" value="Cyt_c_Oxidase_Vb"/>
    <property type="match status" value="1"/>
</dbReference>
<name>A0AAU9WDZ7_9CNID</name>
<evidence type="ECO:0000256" key="1">
    <source>
        <dbReference type="ARBA" id="ARBA00022723"/>
    </source>
</evidence>
<evidence type="ECO:0000313" key="5">
    <source>
        <dbReference type="Proteomes" id="UP001159428"/>
    </source>
</evidence>
<dbReference type="GO" id="GO:0045277">
    <property type="term" value="C:respiratory chain complex IV"/>
    <property type="evidence" value="ECO:0007669"/>
    <property type="project" value="InterPro"/>
</dbReference>
<accession>A0AAU9WDZ7</accession>
<dbReference type="PANTHER" id="PTHR10122">
    <property type="entry name" value="CYTOCHROME C OXIDASE SUBUNIT 5B, MITOCHONDRIAL"/>
    <property type="match status" value="1"/>
</dbReference>
<keyword evidence="5" id="KW-1185">Reference proteome</keyword>
<feature type="binding site" evidence="3">
    <location>
        <position position="127"/>
    </location>
    <ligand>
        <name>Zn(2+)</name>
        <dbReference type="ChEBI" id="CHEBI:29105"/>
    </ligand>
</feature>
<dbReference type="Proteomes" id="UP001159428">
    <property type="component" value="Unassembled WGS sequence"/>
</dbReference>
<feature type="binding site" evidence="3">
    <location>
        <position position="125"/>
    </location>
    <ligand>
        <name>Zn(2+)</name>
        <dbReference type="ChEBI" id="CHEBI:29105"/>
    </ligand>
</feature>
<evidence type="ECO:0000256" key="2">
    <source>
        <dbReference type="ARBA" id="ARBA00022833"/>
    </source>
</evidence>
<dbReference type="GO" id="GO:0005740">
    <property type="term" value="C:mitochondrial envelope"/>
    <property type="evidence" value="ECO:0007669"/>
    <property type="project" value="InterPro"/>
</dbReference>
<dbReference type="GO" id="GO:0046872">
    <property type="term" value="F:metal ion binding"/>
    <property type="evidence" value="ECO:0007669"/>
    <property type="project" value="UniProtKB-KW"/>
</dbReference>
<evidence type="ECO:0000256" key="3">
    <source>
        <dbReference type="PIRSR" id="PIRSR602124-1"/>
    </source>
</evidence>
<protein>
    <submittedName>
        <fullName evidence="4">Uncharacterized protein</fullName>
    </submittedName>
</protein>
<reference evidence="4 5" key="1">
    <citation type="submission" date="2022-05" db="EMBL/GenBank/DDBJ databases">
        <authorList>
            <consortium name="Genoscope - CEA"/>
            <person name="William W."/>
        </authorList>
    </citation>
    <scope>NUCLEOTIDE SEQUENCE [LARGE SCALE GENOMIC DNA]</scope>
</reference>
<dbReference type="Gene3D" id="2.60.11.10">
    <property type="entry name" value="Cytochrome c oxidase, subunit Vb"/>
    <property type="match status" value="1"/>
</dbReference>
<dbReference type="InterPro" id="IPR002124">
    <property type="entry name" value="Cyt_c_oxidase_su5b"/>
</dbReference>
<feature type="binding site" evidence="3">
    <location>
        <position position="105"/>
    </location>
    <ligand>
        <name>Zn(2+)</name>
        <dbReference type="ChEBI" id="CHEBI:29105"/>
    </ligand>
</feature>
<dbReference type="Pfam" id="PF01215">
    <property type="entry name" value="COX5B"/>
    <property type="match status" value="1"/>
</dbReference>
<dbReference type="GO" id="GO:0006123">
    <property type="term" value="P:mitochondrial electron transport, cytochrome c to oxygen"/>
    <property type="evidence" value="ECO:0007669"/>
    <property type="project" value="InterPro"/>
</dbReference>
<dbReference type="PANTHER" id="PTHR10122:SF0">
    <property type="entry name" value="CYTOCHROME C OXIDASE SUBUNIT 5B, ISOFORM A-RELATED"/>
    <property type="match status" value="1"/>
</dbReference>
<dbReference type="PROSITE" id="PS51359">
    <property type="entry name" value="COX5B_2"/>
    <property type="match status" value="1"/>
</dbReference>
<dbReference type="EMBL" id="CALNXJ010000012">
    <property type="protein sequence ID" value="CAH3111315.1"/>
    <property type="molecule type" value="Genomic_DNA"/>
</dbReference>
<organism evidence="4 5">
    <name type="scientific">Pocillopora meandrina</name>
    <dbReference type="NCBI Taxonomy" id="46732"/>
    <lineage>
        <taxon>Eukaryota</taxon>
        <taxon>Metazoa</taxon>
        <taxon>Cnidaria</taxon>
        <taxon>Anthozoa</taxon>
        <taxon>Hexacorallia</taxon>
        <taxon>Scleractinia</taxon>
        <taxon>Astrocoeniina</taxon>
        <taxon>Pocilloporidae</taxon>
        <taxon>Pocillopora</taxon>
    </lineage>
</organism>
<gene>
    <name evidence="4" type="ORF">PMEA_00004039</name>
</gene>
<dbReference type="SUPFAM" id="SSF57802">
    <property type="entry name" value="Rubredoxin-like"/>
    <property type="match status" value="1"/>
</dbReference>
<evidence type="ECO:0000313" key="4">
    <source>
        <dbReference type="EMBL" id="CAH3111315.1"/>
    </source>
</evidence>
<keyword evidence="1 3" id="KW-0479">Metal-binding</keyword>
<comment type="caution">
    <text evidence="4">The sequence shown here is derived from an EMBL/GenBank/DDBJ whole genome shotgun (WGS) entry which is preliminary data.</text>
</comment>
<dbReference type="InterPro" id="IPR036972">
    <property type="entry name" value="Cyt_c_oxidase_su5b_sf"/>
</dbReference>
<dbReference type="AlphaFoldDB" id="A0AAU9WDZ7"/>